<reference evidence="1" key="1">
    <citation type="journal article" date="2014" name="Int. J. Syst. Evol. Microbiol.">
        <title>Complete genome sequence of Corynebacterium casei LMG S-19264T (=DSM 44701T), isolated from a smear-ripened cheese.</title>
        <authorList>
            <consortium name="US DOE Joint Genome Institute (JGI-PGF)"/>
            <person name="Walter F."/>
            <person name="Albersmeier A."/>
            <person name="Kalinowski J."/>
            <person name="Ruckert C."/>
        </authorList>
    </citation>
    <scope>NUCLEOTIDE SEQUENCE</scope>
    <source>
        <strain evidence="1">CGMCC 4.7403</strain>
    </source>
</reference>
<dbReference type="AlphaFoldDB" id="A0A918YZQ3"/>
<keyword evidence="2" id="KW-1185">Reference proteome</keyword>
<dbReference type="RefSeq" id="WP_189784317.1">
    <property type="nucleotide sequence ID" value="NZ_BNAT01000015.1"/>
</dbReference>
<sequence>MVEPIYVPVLPTTRAAVTAYAHVDPGLRKRIAPLWTILPRTGPERPRGRLMVPDPEPDEAALRHWLTPRVAGLIDVMDGMTGWIDAIHVERLDASAEALWRLATTSSLRLVTGPERTPKQQRYAAGLSFLSGLGLGKAPTRGPYRDYRARAMARWIVESDDFRGTDGLGASEAERWLYACAYGDGARNAATPRNGSRSVISSI</sequence>
<organism evidence="1 2">
    <name type="scientific">Streptomyces capitiformicae</name>
    <dbReference type="NCBI Taxonomy" id="2014920"/>
    <lineage>
        <taxon>Bacteria</taxon>
        <taxon>Bacillati</taxon>
        <taxon>Actinomycetota</taxon>
        <taxon>Actinomycetes</taxon>
        <taxon>Kitasatosporales</taxon>
        <taxon>Streptomycetaceae</taxon>
        <taxon>Streptomyces</taxon>
    </lineage>
</organism>
<proteinExistence type="predicted"/>
<accession>A0A918YZQ3</accession>
<dbReference type="Proteomes" id="UP000603227">
    <property type="component" value="Unassembled WGS sequence"/>
</dbReference>
<protein>
    <submittedName>
        <fullName evidence="1">Uncharacterized protein</fullName>
    </submittedName>
</protein>
<name>A0A918YZQ3_9ACTN</name>
<evidence type="ECO:0000313" key="2">
    <source>
        <dbReference type="Proteomes" id="UP000603227"/>
    </source>
</evidence>
<reference evidence="1" key="2">
    <citation type="submission" date="2020-09" db="EMBL/GenBank/DDBJ databases">
        <authorList>
            <person name="Sun Q."/>
            <person name="Zhou Y."/>
        </authorList>
    </citation>
    <scope>NUCLEOTIDE SEQUENCE</scope>
    <source>
        <strain evidence="1">CGMCC 4.7403</strain>
    </source>
</reference>
<gene>
    <name evidence="1" type="ORF">GCM10017771_45510</name>
</gene>
<comment type="caution">
    <text evidence="1">The sequence shown here is derived from an EMBL/GenBank/DDBJ whole genome shotgun (WGS) entry which is preliminary data.</text>
</comment>
<evidence type="ECO:0000313" key="1">
    <source>
        <dbReference type="EMBL" id="GHE29595.1"/>
    </source>
</evidence>
<dbReference type="EMBL" id="BNAT01000015">
    <property type="protein sequence ID" value="GHE29595.1"/>
    <property type="molecule type" value="Genomic_DNA"/>
</dbReference>